<name>A0A8J3ANB8_9BURK</name>
<reference evidence="2" key="1">
    <citation type="journal article" date="2019" name="Int. J. Syst. Evol. Microbiol.">
        <title>The Global Catalogue of Microorganisms (GCM) 10K type strain sequencing project: providing services to taxonomists for standard genome sequencing and annotation.</title>
        <authorList>
            <consortium name="The Broad Institute Genomics Platform"/>
            <consortium name="The Broad Institute Genome Sequencing Center for Infectious Disease"/>
            <person name="Wu L."/>
            <person name="Ma J."/>
        </authorList>
    </citation>
    <scope>NUCLEOTIDE SEQUENCE [LARGE SCALE GENOMIC DNA]</scope>
    <source>
        <strain evidence="2">CCM 2767</strain>
    </source>
</reference>
<dbReference type="Proteomes" id="UP000642180">
    <property type="component" value="Unassembled WGS sequence"/>
</dbReference>
<dbReference type="Gene3D" id="2.40.50.320">
    <property type="entry name" value="Copper binding periplasmic protein CusF"/>
    <property type="match status" value="1"/>
</dbReference>
<gene>
    <name evidence="1" type="ORF">GCM10008066_06500</name>
</gene>
<dbReference type="Pfam" id="PF11604">
    <property type="entry name" value="CusF_Ec"/>
    <property type="match status" value="1"/>
</dbReference>
<keyword evidence="2" id="KW-1185">Reference proteome</keyword>
<sequence>MPPMTMVFRVQDPAFVEAVNVGDEVKFVAEKLEGKFTVTHVEKKN</sequence>
<evidence type="ECO:0008006" key="3">
    <source>
        <dbReference type="Google" id="ProtNLM"/>
    </source>
</evidence>
<evidence type="ECO:0000313" key="2">
    <source>
        <dbReference type="Proteomes" id="UP000642180"/>
    </source>
</evidence>
<comment type="caution">
    <text evidence="1">The sequence shown here is derived from an EMBL/GenBank/DDBJ whole genome shotgun (WGS) entry which is preliminary data.</text>
</comment>
<organism evidence="1 2">
    <name type="scientific">Oxalicibacterium faecigallinarum</name>
    <dbReference type="NCBI Taxonomy" id="573741"/>
    <lineage>
        <taxon>Bacteria</taxon>
        <taxon>Pseudomonadati</taxon>
        <taxon>Pseudomonadota</taxon>
        <taxon>Betaproteobacteria</taxon>
        <taxon>Burkholderiales</taxon>
        <taxon>Oxalobacteraceae</taxon>
        <taxon>Oxalicibacterium</taxon>
    </lineage>
</organism>
<proteinExistence type="predicted"/>
<protein>
    <recommendedName>
        <fullName evidence="3">Copper-binding protein</fullName>
    </recommendedName>
</protein>
<dbReference type="InterPro" id="IPR021647">
    <property type="entry name" value="CusF_Ec"/>
</dbReference>
<evidence type="ECO:0000313" key="1">
    <source>
        <dbReference type="EMBL" id="GGI16945.1"/>
    </source>
</evidence>
<dbReference type="InterPro" id="IPR042230">
    <property type="entry name" value="CusF_sf"/>
</dbReference>
<accession>A0A8J3ANB8</accession>
<dbReference type="EMBL" id="BMDI01000001">
    <property type="protein sequence ID" value="GGI16945.1"/>
    <property type="molecule type" value="Genomic_DNA"/>
</dbReference>
<dbReference type="AlphaFoldDB" id="A0A8J3ANB8"/>